<gene>
    <name evidence="1" type="ordered locus">Hneap_0234</name>
</gene>
<dbReference type="KEGG" id="hna:Hneap_0234"/>
<dbReference type="SUPFAM" id="SSF81593">
    <property type="entry name" value="Nucleotidyltransferase substrate binding subunit/domain"/>
    <property type="match status" value="1"/>
</dbReference>
<dbReference type="HOGENOM" id="CLU_132694_1_0_6"/>
<dbReference type="Gene3D" id="1.20.120.330">
    <property type="entry name" value="Nucleotidyltransferases domain 2"/>
    <property type="match status" value="1"/>
</dbReference>
<keyword evidence="2" id="KW-1185">Reference proteome</keyword>
<organism evidence="1 2">
    <name type="scientific">Halothiobacillus neapolitanus (strain ATCC 23641 / DSM 15147 / CIP 104769 / NCIMB 8539 / c2)</name>
    <name type="common">Thiobacillus neapolitanus</name>
    <dbReference type="NCBI Taxonomy" id="555778"/>
    <lineage>
        <taxon>Bacteria</taxon>
        <taxon>Pseudomonadati</taxon>
        <taxon>Pseudomonadota</taxon>
        <taxon>Gammaproteobacteria</taxon>
        <taxon>Chromatiales</taxon>
        <taxon>Halothiobacillaceae</taxon>
        <taxon>Halothiobacillus</taxon>
    </lineage>
</organism>
<evidence type="ECO:0008006" key="3">
    <source>
        <dbReference type="Google" id="ProtNLM"/>
    </source>
</evidence>
<reference evidence="1 2" key="1">
    <citation type="submission" date="2009-10" db="EMBL/GenBank/DDBJ databases">
        <title>Complete sequence of Halothiobacillus neapolitanus c2.</title>
        <authorList>
            <consortium name="US DOE Joint Genome Institute"/>
            <person name="Lucas S."/>
            <person name="Copeland A."/>
            <person name="Lapidus A."/>
            <person name="Glavina del Rio T."/>
            <person name="Tice H."/>
            <person name="Bruce D."/>
            <person name="Goodwin L."/>
            <person name="Pitluck S."/>
            <person name="Davenport K."/>
            <person name="Brettin T."/>
            <person name="Detter J.C."/>
            <person name="Han C."/>
            <person name="Tapia R."/>
            <person name="Larimer F."/>
            <person name="Land M."/>
            <person name="Hauser L."/>
            <person name="Kyrpides N."/>
            <person name="Mikhailova N."/>
            <person name="Kerfeld C."/>
            <person name="Cannon G."/>
            <person name="Heinhort S."/>
        </authorList>
    </citation>
    <scope>NUCLEOTIDE SEQUENCE [LARGE SCALE GENOMIC DNA]</scope>
    <source>
        <strain evidence="2">ATCC 23641 / c2</strain>
    </source>
</reference>
<dbReference type="EMBL" id="CP001801">
    <property type="protein sequence ID" value="ACX95097.1"/>
    <property type="molecule type" value="Genomic_DNA"/>
</dbReference>
<sequence>MNTNQLSDRARFLATLRIVAKESAHLEWSQQRLFSQPITPAWVEALDTHPELAERLEAFVSRYGRLQDTIADKLLPRWLRALAERPGSQIEVLNRAEQLGVLEDVSQWLEARQLRNTLIHEYMEDSATFAENIQLAEQYSHLLLATYQRIHNDAATRLNIAPHELPEHTGYPQHDRP</sequence>
<dbReference type="RefSeq" id="WP_012823133.1">
    <property type="nucleotide sequence ID" value="NC_013422.1"/>
</dbReference>
<protein>
    <recommendedName>
        <fullName evidence="3">DUF86 domain-containing protein</fullName>
    </recommendedName>
</protein>
<dbReference type="Proteomes" id="UP000009102">
    <property type="component" value="Chromosome"/>
</dbReference>
<dbReference type="AlphaFoldDB" id="D0KX83"/>
<evidence type="ECO:0000313" key="1">
    <source>
        <dbReference type="EMBL" id="ACX95097.1"/>
    </source>
</evidence>
<evidence type="ECO:0000313" key="2">
    <source>
        <dbReference type="Proteomes" id="UP000009102"/>
    </source>
</evidence>
<name>D0KX83_HALNC</name>
<dbReference type="STRING" id="555778.Hneap_0234"/>
<dbReference type="eggNOG" id="ENOG5032Z4K">
    <property type="taxonomic scope" value="Bacteria"/>
</dbReference>
<dbReference type="OrthoDB" id="13547at2"/>
<accession>D0KX83</accession>
<proteinExistence type="predicted"/>